<dbReference type="PANTHER" id="PTHR37168">
    <property type="entry name" value="CRISPR-ASSOCIATED EXONUCLEASE CAS4"/>
    <property type="match status" value="1"/>
</dbReference>
<evidence type="ECO:0000313" key="2">
    <source>
        <dbReference type="EMBL" id="KLL11490.1"/>
    </source>
</evidence>
<evidence type="ECO:0000313" key="3">
    <source>
        <dbReference type="Proteomes" id="UP000035425"/>
    </source>
</evidence>
<gene>
    <name evidence="2" type="ORF">FrCorBMG51_10420</name>
</gene>
<keyword evidence="3" id="KW-1185">Reference proteome</keyword>
<name>A0ABR5F479_9ACTN</name>
<reference evidence="2 3" key="1">
    <citation type="submission" date="2014-12" db="EMBL/GenBank/DDBJ databases">
        <title>Frankia sp. BMG5.1 draft genome.</title>
        <authorList>
            <person name="Gtari M."/>
            <person name="Ghodhbane-Gtari F."/>
            <person name="Nouioui I."/>
            <person name="Ktari A."/>
            <person name="Hezbri K."/>
            <person name="Mimouni W."/>
            <person name="Sbissi I."/>
            <person name="Ayari A."/>
            <person name="Yamanaka T."/>
            <person name="Normand P."/>
            <person name="Tisa L.S."/>
            <person name="Boudabous A."/>
        </authorList>
    </citation>
    <scope>NUCLEOTIDE SEQUENCE [LARGE SCALE GENOMIC DNA]</scope>
    <source>
        <strain evidence="2 3">BMG5.1</strain>
    </source>
</reference>
<dbReference type="InterPro" id="IPR022765">
    <property type="entry name" value="Dna2/Cas4_DUF83"/>
</dbReference>
<accession>A0ABR5F479</accession>
<dbReference type="Proteomes" id="UP000035425">
    <property type="component" value="Unassembled WGS sequence"/>
</dbReference>
<dbReference type="RefSeq" id="WP_047222864.1">
    <property type="nucleotide sequence ID" value="NZ_JWIO01000014.1"/>
</dbReference>
<dbReference type="EMBL" id="JWIO01000014">
    <property type="protein sequence ID" value="KLL11490.1"/>
    <property type="molecule type" value="Genomic_DNA"/>
</dbReference>
<dbReference type="Pfam" id="PF01930">
    <property type="entry name" value="Cas_Cas4"/>
    <property type="match status" value="1"/>
</dbReference>
<dbReference type="Gene3D" id="3.90.320.10">
    <property type="match status" value="1"/>
</dbReference>
<protein>
    <submittedName>
        <fullName evidence="2">CRISPR-associated protein Cas4</fullName>
    </submittedName>
</protein>
<proteinExistence type="predicted"/>
<comment type="caution">
    <text evidence="2">The sequence shown here is derived from an EMBL/GenBank/DDBJ whole genome shotgun (WGS) entry which is preliminary data.</text>
</comment>
<dbReference type="InterPro" id="IPR011604">
    <property type="entry name" value="PDDEXK-like_dom_sf"/>
</dbReference>
<sequence>MEPADIGGVHIKYLHHCHRQLWLYSRGVRPEHLSERVRLGEALHEVSYDRFRPVDLGAAKLDHLDGDLWVHEVKSSRRPTVADEAQALHYCLRLIDVGVEARGAVLHYRPTRRTIRIPFDDERRARAVDDIAAVLDIVERSDPPERLDRPRCVGCSYLDYCWTD</sequence>
<dbReference type="PANTHER" id="PTHR37168:SF1">
    <property type="entry name" value="CRISPR-ASSOCIATED EXONUCLEASE CAS4"/>
    <property type="match status" value="1"/>
</dbReference>
<organism evidence="2 3">
    <name type="scientific">Protofrankia coriariae</name>
    <dbReference type="NCBI Taxonomy" id="1562887"/>
    <lineage>
        <taxon>Bacteria</taxon>
        <taxon>Bacillati</taxon>
        <taxon>Actinomycetota</taxon>
        <taxon>Actinomycetes</taxon>
        <taxon>Frankiales</taxon>
        <taxon>Frankiaceae</taxon>
        <taxon>Protofrankia</taxon>
    </lineage>
</organism>
<evidence type="ECO:0000259" key="1">
    <source>
        <dbReference type="Pfam" id="PF01930"/>
    </source>
</evidence>
<feature type="domain" description="DUF83" evidence="1">
    <location>
        <begin position="8"/>
        <end position="162"/>
    </location>
</feature>